<organism evidence="1 2">
    <name type="scientific">Dickeya poaceiphila</name>
    <dbReference type="NCBI Taxonomy" id="568768"/>
    <lineage>
        <taxon>Bacteria</taxon>
        <taxon>Pseudomonadati</taxon>
        <taxon>Pseudomonadota</taxon>
        <taxon>Gammaproteobacteria</taxon>
        <taxon>Enterobacterales</taxon>
        <taxon>Pectobacteriaceae</taxon>
        <taxon>Dickeya</taxon>
    </lineage>
</organism>
<dbReference type="OrthoDB" id="6431177at2"/>
<keyword evidence="2" id="KW-1185">Reference proteome</keyword>
<dbReference type="KEGG" id="dic:Dpoa569_0003535"/>
<proteinExistence type="predicted"/>
<reference evidence="1 2" key="1">
    <citation type="journal article" date="2019" name="Environ. Microbiol.">
        <title>The phytopathogenic nature of Dickeya aquatica 174/2 and the dynamic early evolution of Dickeya pathogenicity.</title>
        <authorList>
            <person name="Duprey A."/>
            <person name="Taib N."/>
            <person name="Leonard S."/>
            <person name="Garin T."/>
            <person name="Flandrois J.P."/>
            <person name="Nasser W."/>
            <person name="Brochier-Armanet C."/>
            <person name="Reverchon S."/>
        </authorList>
    </citation>
    <scope>NUCLEOTIDE SEQUENCE [LARGE SCALE GENOMIC DNA]</scope>
    <source>
        <strain evidence="1 2">NCPPB 569</strain>
    </source>
</reference>
<dbReference type="Proteomes" id="UP000320591">
    <property type="component" value="Chromosome"/>
</dbReference>
<sequence>MSLAFSTSQLIWQTYAHSVDKLASDEKQNEALRSFVNALYCSHGREETASGEHVDRWFTSGAHPFFTMLKPLLMTLNAQAPLASLDLVVLAHWTHDTIIGHSVTNAVMHEVQANAAFGIAVSDHGISSSWLALSLIEDYLAEDDEEEARSSALLLIADQNTSLHESRYLDTISAQPCAGAVLLKKAPRGSQHGAKNEINFRGYTKIQPPVAWSTSWLATLSKQFFDAADGELPLVIITSAFLASRFDERSSAKKINLHVWDDSLLSVAPWALLKQCAEPATRYFFLQEENEAIMVAAFLSGSASCI</sequence>
<evidence type="ECO:0000313" key="2">
    <source>
        <dbReference type="Proteomes" id="UP000320591"/>
    </source>
</evidence>
<dbReference type="STRING" id="568768.GCA_000406125_00413"/>
<gene>
    <name evidence="1" type="ORF">Dpoa569_0003535</name>
</gene>
<accession>A0A5B8IJ00</accession>
<protein>
    <submittedName>
        <fullName evidence="1">Uncharacterized protein</fullName>
    </submittedName>
</protein>
<dbReference type="AlphaFoldDB" id="A0A5B8IJ00"/>
<dbReference type="EMBL" id="CP042220">
    <property type="protein sequence ID" value="QDX31497.1"/>
    <property type="molecule type" value="Genomic_DNA"/>
</dbReference>
<name>A0A5B8IJ00_9GAMM</name>
<evidence type="ECO:0000313" key="1">
    <source>
        <dbReference type="EMBL" id="QDX31497.1"/>
    </source>
</evidence>
<dbReference type="RefSeq" id="WP_042868216.1">
    <property type="nucleotide sequence ID" value="NZ_CM001975.1"/>
</dbReference>